<dbReference type="SMART" id="SM00355">
    <property type="entry name" value="ZnF_C2H2"/>
    <property type="match status" value="6"/>
</dbReference>
<evidence type="ECO:0000256" key="3">
    <source>
        <dbReference type="ARBA" id="ARBA00022737"/>
    </source>
</evidence>
<keyword evidence="10" id="KW-1185">Reference proteome</keyword>
<keyword evidence="2" id="KW-0479">Metal-binding</keyword>
<evidence type="ECO:0000256" key="5">
    <source>
        <dbReference type="ARBA" id="ARBA00022833"/>
    </source>
</evidence>
<dbReference type="GO" id="GO:0008270">
    <property type="term" value="F:zinc ion binding"/>
    <property type="evidence" value="ECO:0007669"/>
    <property type="project" value="UniProtKB-KW"/>
</dbReference>
<evidence type="ECO:0000313" key="10">
    <source>
        <dbReference type="Proteomes" id="UP000198287"/>
    </source>
</evidence>
<proteinExistence type="predicted"/>
<dbReference type="InterPro" id="IPR036236">
    <property type="entry name" value="Znf_C2H2_sf"/>
</dbReference>
<keyword evidence="4 7" id="KW-0863">Zinc-finger</keyword>
<dbReference type="OrthoDB" id="6432771at2759"/>
<dbReference type="AlphaFoldDB" id="A0A226D1H3"/>
<feature type="domain" description="C2H2-type" evidence="8">
    <location>
        <begin position="284"/>
        <end position="312"/>
    </location>
</feature>
<dbReference type="PROSITE" id="PS50157">
    <property type="entry name" value="ZINC_FINGER_C2H2_2"/>
    <property type="match status" value="2"/>
</dbReference>
<dbReference type="Proteomes" id="UP000198287">
    <property type="component" value="Unassembled WGS sequence"/>
</dbReference>
<dbReference type="GO" id="GO:0005634">
    <property type="term" value="C:nucleus"/>
    <property type="evidence" value="ECO:0007669"/>
    <property type="project" value="UniProtKB-SubCell"/>
</dbReference>
<dbReference type="InterPro" id="IPR050888">
    <property type="entry name" value="ZnF_C2H2-type_TF"/>
</dbReference>
<evidence type="ECO:0000256" key="6">
    <source>
        <dbReference type="ARBA" id="ARBA00023242"/>
    </source>
</evidence>
<keyword evidence="3" id="KW-0677">Repeat</keyword>
<reference evidence="9 10" key="1">
    <citation type="submission" date="2015-12" db="EMBL/GenBank/DDBJ databases">
        <title>The genome of Folsomia candida.</title>
        <authorList>
            <person name="Faddeeva A."/>
            <person name="Derks M.F."/>
            <person name="Anvar Y."/>
            <person name="Smit S."/>
            <person name="Van Straalen N."/>
            <person name="Roelofs D."/>
        </authorList>
    </citation>
    <scope>NUCLEOTIDE SEQUENCE [LARGE SCALE GENOMIC DNA]</scope>
    <source>
        <strain evidence="9 10">VU population</strain>
        <tissue evidence="9">Whole body</tissue>
    </source>
</reference>
<dbReference type="InterPro" id="IPR013087">
    <property type="entry name" value="Znf_C2H2_type"/>
</dbReference>
<evidence type="ECO:0000313" key="9">
    <source>
        <dbReference type="EMBL" id="OXA38714.1"/>
    </source>
</evidence>
<evidence type="ECO:0000256" key="4">
    <source>
        <dbReference type="ARBA" id="ARBA00022771"/>
    </source>
</evidence>
<evidence type="ECO:0000256" key="2">
    <source>
        <dbReference type="ARBA" id="ARBA00022723"/>
    </source>
</evidence>
<organism evidence="9 10">
    <name type="scientific">Folsomia candida</name>
    <name type="common">Springtail</name>
    <dbReference type="NCBI Taxonomy" id="158441"/>
    <lineage>
        <taxon>Eukaryota</taxon>
        <taxon>Metazoa</taxon>
        <taxon>Ecdysozoa</taxon>
        <taxon>Arthropoda</taxon>
        <taxon>Hexapoda</taxon>
        <taxon>Collembola</taxon>
        <taxon>Entomobryomorpha</taxon>
        <taxon>Isotomoidea</taxon>
        <taxon>Isotomidae</taxon>
        <taxon>Proisotominae</taxon>
        <taxon>Folsomia</taxon>
    </lineage>
</organism>
<dbReference type="Gene3D" id="3.30.160.60">
    <property type="entry name" value="Classic Zinc Finger"/>
    <property type="match status" value="2"/>
</dbReference>
<dbReference type="SUPFAM" id="SSF57667">
    <property type="entry name" value="beta-beta-alpha zinc fingers"/>
    <property type="match status" value="2"/>
</dbReference>
<feature type="domain" description="C2H2-type" evidence="8">
    <location>
        <begin position="351"/>
        <end position="379"/>
    </location>
</feature>
<dbReference type="Pfam" id="PF00096">
    <property type="entry name" value="zf-C2H2"/>
    <property type="match status" value="1"/>
</dbReference>
<sequence>METGHGFDNRTKNGTRHILQDLLSSTVILDRCRTLPLKKEQNLNLIDGSTQQIRSCSICSESTNLCPIAVQEMDILAKFVLNQEKISLILQTEDHPAIFCCEICSSAIHSLAKLTTQIENITISLRAVISSRNGLFSRIQRNEPTLITSSDGVCQRDDLENIDDLQLPGDIEEEEFCVKVEPPSDHENNVDDDDELNEIGSDPLFIPEESDDADANLPDSGVDVASKFVCTLCKPNVAVTTIVTLKRHLKNTKVHENISRADYLAIMNAAKAKKAHVLQVEKRYPCAQCEKRFGWKAALVRHVTVVHKGVRYMVKCTLCPGTFLDRRTLESLMVKCHEAPKPVAKKRKERYSCEMCERTFATSSGMQRHVEMVHFQDKTSCPYGCQTDNFDSEAEWVTHLVVCDSTKMRACVCYFCNLKFRTTLLRTEHCLRAHPDKVHICAGCGAKFTRQDVLKSHRCGENVKKSRVQKDA</sequence>
<comment type="subcellular location">
    <subcellularLocation>
        <location evidence="1">Nucleus</location>
    </subcellularLocation>
</comment>
<evidence type="ECO:0000256" key="1">
    <source>
        <dbReference type="ARBA" id="ARBA00004123"/>
    </source>
</evidence>
<evidence type="ECO:0000256" key="7">
    <source>
        <dbReference type="PROSITE-ProRule" id="PRU00042"/>
    </source>
</evidence>
<dbReference type="PANTHER" id="PTHR24406">
    <property type="entry name" value="TRANSCRIPTIONAL REPRESSOR CTCFL-RELATED"/>
    <property type="match status" value="1"/>
</dbReference>
<accession>A0A226D1H3</accession>
<evidence type="ECO:0000259" key="8">
    <source>
        <dbReference type="PROSITE" id="PS50157"/>
    </source>
</evidence>
<dbReference type="PROSITE" id="PS00028">
    <property type="entry name" value="ZINC_FINGER_C2H2_1"/>
    <property type="match status" value="2"/>
</dbReference>
<gene>
    <name evidence="9" type="ORF">Fcan01_26653</name>
</gene>
<keyword evidence="5" id="KW-0862">Zinc</keyword>
<dbReference type="EMBL" id="LNIX01000044">
    <property type="protein sequence ID" value="OXA38714.1"/>
    <property type="molecule type" value="Genomic_DNA"/>
</dbReference>
<protein>
    <submittedName>
        <fullName evidence="9">Myoneurin</fullName>
    </submittedName>
</protein>
<comment type="caution">
    <text evidence="9">The sequence shown here is derived from an EMBL/GenBank/DDBJ whole genome shotgun (WGS) entry which is preliminary data.</text>
</comment>
<keyword evidence="6" id="KW-0539">Nucleus</keyword>
<name>A0A226D1H3_FOLCA</name>